<feature type="region of interest" description="Disordered" evidence="1">
    <location>
        <begin position="129"/>
        <end position="153"/>
    </location>
</feature>
<evidence type="ECO:0000313" key="3">
    <source>
        <dbReference type="Proteomes" id="UP001529510"/>
    </source>
</evidence>
<reference evidence="2 3" key="1">
    <citation type="submission" date="2024-05" db="EMBL/GenBank/DDBJ databases">
        <title>Genome sequencing and assembly of Indian major carp, Cirrhinus mrigala (Hamilton, 1822).</title>
        <authorList>
            <person name="Mohindra V."/>
            <person name="Chowdhury L.M."/>
            <person name="Lal K."/>
            <person name="Jena J.K."/>
        </authorList>
    </citation>
    <scope>NUCLEOTIDE SEQUENCE [LARGE SCALE GENOMIC DNA]</scope>
    <source>
        <strain evidence="2">CM1030</strain>
        <tissue evidence="2">Blood</tissue>
    </source>
</reference>
<feature type="region of interest" description="Disordered" evidence="1">
    <location>
        <begin position="1"/>
        <end position="28"/>
    </location>
</feature>
<dbReference type="Proteomes" id="UP001529510">
    <property type="component" value="Unassembled WGS sequence"/>
</dbReference>
<sequence>NEDQEELKDPKGKAKMEERDLTEDAPESAIVDGTDQADVQDLKEVAVQDEGEDDEEFLVPKKKIKQEETAVTQKEEVAKERTEKAQWLKKKMKRRGGHLPSRSMMVKMAGKEFSRQRLQAYGLNPKRLHFRELYTQKRKEREKKEKQQKKSKE</sequence>
<protein>
    <submittedName>
        <fullName evidence="2">Uncharacterized protein</fullName>
    </submittedName>
</protein>
<comment type="caution">
    <text evidence="2">The sequence shown here is derived from an EMBL/GenBank/DDBJ whole genome shotgun (WGS) entry which is preliminary data.</text>
</comment>
<organism evidence="2 3">
    <name type="scientific">Cirrhinus mrigala</name>
    <name type="common">Mrigala</name>
    <dbReference type="NCBI Taxonomy" id="683832"/>
    <lineage>
        <taxon>Eukaryota</taxon>
        <taxon>Metazoa</taxon>
        <taxon>Chordata</taxon>
        <taxon>Craniata</taxon>
        <taxon>Vertebrata</taxon>
        <taxon>Euteleostomi</taxon>
        <taxon>Actinopterygii</taxon>
        <taxon>Neopterygii</taxon>
        <taxon>Teleostei</taxon>
        <taxon>Ostariophysi</taxon>
        <taxon>Cypriniformes</taxon>
        <taxon>Cyprinidae</taxon>
        <taxon>Labeoninae</taxon>
        <taxon>Labeonini</taxon>
        <taxon>Cirrhinus</taxon>
    </lineage>
</organism>
<dbReference type="AlphaFoldDB" id="A0ABD0RIW4"/>
<proteinExistence type="predicted"/>
<keyword evidence="3" id="KW-1185">Reference proteome</keyword>
<name>A0ABD0RIW4_CIRMR</name>
<feature type="compositionally biased region" description="Basic and acidic residues" evidence="1">
    <location>
        <begin position="130"/>
        <end position="153"/>
    </location>
</feature>
<accession>A0ABD0RIW4</accession>
<evidence type="ECO:0000313" key="2">
    <source>
        <dbReference type="EMBL" id="KAL0198399.1"/>
    </source>
</evidence>
<feature type="compositionally biased region" description="Basic residues" evidence="1">
    <location>
        <begin position="87"/>
        <end position="97"/>
    </location>
</feature>
<feature type="non-terminal residue" evidence="2">
    <location>
        <position position="1"/>
    </location>
</feature>
<gene>
    <name evidence="2" type="ORF">M9458_006939</name>
</gene>
<feature type="compositionally biased region" description="Basic and acidic residues" evidence="1">
    <location>
        <begin position="75"/>
        <end position="86"/>
    </location>
</feature>
<feature type="region of interest" description="Disordered" evidence="1">
    <location>
        <begin position="75"/>
        <end position="100"/>
    </location>
</feature>
<evidence type="ECO:0000256" key="1">
    <source>
        <dbReference type="SAM" id="MobiDB-lite"/>
    </source>
</evidence>
<dbReference type="EMBL" id="JAMKFB020000003">
    <property type="protein sequence ID" value="KAL0198399.1"/>
    <property type="molecule type" value="Genomic_DNA"/>
</dbReference>
<feature type="compositionally biased region" description="Basic and acidic residues" evidence="1">
    <location>
        <begin position="7"/>
        <end position="19"/>
    </location>
</feature>